<evidence type="ECO:0000256" key="5">
    <source>
        <dbReference type="ARBA" id="ARBA00022777"/>
    </source>
</evidence>
<dbReference type="InterPro" id="IPR003661">
    <property type="entry name" value="HisK_dim/P_dom"/>
</dbReference>
<dbReference type="Pfam" id="PF00512">
    <property type="entry name" value="HisKA"/>
    <property type="match status" value="1"/>
</dbReference>
<feature type="transmembrane region" description="Helical" evidence="6">
    <location>
        <begin position="60"/>
        <end position="78"/>
    </location>
</feature>
<keyword evidence="10" id="KW-1185">Reference proteome</keyword>
<evidence type="ECO:0000256" key="2">
    <source>
        <dbReference type="ARBA" id="ARBA00012438"/>
    </source>
</evidence>
<accession>S2DTE5</accession>
<evidence type="ECO:0000256" key="3">
    <source>
        <dbReference type="ARBA" id="ARBA00022553"/>
    </source>
</evidence>
<evidence type="ECO:0000256" key="1">
    <source>
        <dbReference type="ARBA" id="ARBA00000085"/>
    </source>
</evidence>
<proteinExistence type="predicted"/>
<gene>
    <name evidence="9" type="ORF">A33Q_3281</name>
</gene>
<comment type="catalytic activity">
    <reaction evidence="1">
        <text>ATP + protein L-histidine = ADP + protein N-phospho-L-histidine.</text>
        <dbReference type="EC" id="2.7.13.3"/>
    </reaction>
</comment>
<feature type="domain" description="Signal transduction histidine kinase dimerisation/phosphoacceptor" evidence="7">
    <location>
        <begin position="229"/>
        <end position="292"/>
    </location>
</feature>
<keyword evidence="3" id="KW-0597">Phosphoprotein</keyword>
<feature type="transmembrane region" description="Helical" evidence="6">
    <location>
        <begin position="113"/>
        <end position="130"/>
    </location>
</feature>
<comment type="caution">
    <text evidence="9">The sequence shown here is derived from an EMBL/GenBank/DDBJ whole genome shotgun (WGS) entry which is preliminary data.</text>
</comment>
<dbReference type="eggNOG" id="COG4251">
    <property type="taxonomic scope" value="Bacteria"/>
</dbReference>
<keyword evidence="6" id="KW-0472">Membrane</keyword>
<dbReference type="CDD" id="cd00082">
    <property type="entry name" value="HisKA"/>
    <property type="match status" value="1"/>
</dbReference>
<dbReference type="InterPro" id="IPR036097">
    <property type="entry name" value="HisK_dim/P_sf"/>
</dbReference>
<evidence type="ECO:0000259" key="8">
    <source>
        <dbReference type="Pfam" id="PF20969"/>
    </source>
</evidence>
<evidence type="ECO:0000256" key="4">
    <source>
        <dbReference type="ARBA" id="ARBA00022679"/>
    </source>
</evidence>
<dbReference type="InterPro" id="IPR052162">
    <property type="entry name" value="Sensor_kinase/Photoreceptor"/>
</dbReference>
<keyword evidence="4" id="KW-0808">Transferase</keyword>
<dbReference type="Pfam" id="PF20969">
    <property type="entry name" value="MASE11"/>
    <property type="match status" value="1"/>
</dbReference>
<sequence>MSLWKAYKNRVLRNIFNVSNPDKSVTYWKNLLFTNTIIYTLPFATIALVPALIYSIAEQNYLLMGIDLFSLSIIALIGLMKNLSLSVRKFLFVFCIYFISISLLILYGPLGPGLLFLLGICFFCTIIYENKNAFVPSIINLIICIIVALLIPLEILYWGELNYNSTRWIALSSNLVFLSFLCSAMIPLVFNGIEQSLNQEKKISKELDFQKTELQEALVALETKNYELESFAYTASHDLQEPLRMITSFLTQLERKYSGKLDEKAHQYIFFAVDGAKRMKSIILDLLEFSRVR</sequence>
<evidence type="ECO:0000313" key="10">
    <source>
        <dbReference type="Proteomes" id="UP000006073"/>
    </source>
</evidence>
<dbReference type="EMBL" id="ALWO02000038">
    <property type="protein sequence ID" value="EOZ95361.1"/>
    <property type="molecule type" value="Genomic_DNA"/>
</dbReference>
<keyword evidence="5" id="KW-0418">Kinase</keyword>
<feature type="transmembrane region" description="Helical" evidence="6">
    <location>
        <begin position="31"/>
        <end position="54"/>
    </location>
</feature>
<feature type="domain" description="MASE11" evidence="8">
    <location>
        <begin position="27"/>
        <end position="191"/>
    </location>
</feature>
<dbReference type="Gene3D" id="1.10.287.130">
    <property type="match status" value="1"/>
</dbReference>
<feature type="transmembrane region" description="Helical" evidence="6">
    <location>
        <begin position="90"/>
        <end position="107"/>
    </location>
</feature>
<dbReference type="Proteomes" id="UP000006073">
    <property type="component" value="Unassembled WGS sequence"/>
</dbReference>
<evidence type="ECO:0000256" key="6">
    <source>
        <dbReference type="SAM" id="Phobius"/>
    </source>
</evidence>
<evidence type="ECO:0000313" key="9">
    <source>
        <dbReference type="EMBL" id="EOZ95361.1"/>
    </source>
</evidence>
<organism evidence="9 10">
    <name type="scientific">Indibacter alkaliphilus (strain CCUG 57479 / KCTC 22604 / LW1)</name>
    <dbReference type="NCBI Taxonomy" id="1189612"/>
    <lineage>
        <taxon>Bacteria</taxon>
        <taxon>Pseudomonadati</taxon>
        <taxon>Bacteroidota</taxon>
        <taxon>Cytophagia</taxon>
        <taxon>Cytophagales</taxon>
        <taxon>Cyclobacteriaceae</taxon>
    </lineage>
</organism>
<dbReference type="InterPro" id="IPR048437">
    <property type="entry name" value="MASE11"/>
</dbReference>
<dbReference type="STRING" id="1189612.A33Q_3281"/>
<dbReference type="GO" id="GO:0000155">
    <property type="term" value="F:phosphorelay sensor kinase activity"/>
    <property type="evidence" value="ECO:0007669"/>
    <property type="project" value="InterPro"/>
</dbReference>
<dbReference type="SUPFAM" id="SSF47384">
    <property type="entry name" value="Homodimeric domain of signal transducing histidine kinase"/>
    <property type="match status" value="1"/>
</dbReference>
<evidence type="ECO:0000259" key="7">
    <source>
        <dbReference type="Pfam" id="PF00512"/>
    </source>
</evidence>
<reference evidence="9 10" key="1">
    <citation type="journal article" date="2013" name="Genome Announc.">
        <title>Draft Genome Sequence of Indibacter alkaliphilus Strain LW1T, Isolated from Lonar Lake, a Haloalkaline Lake in the Buldana District of Maharashtra, India.</title>
        <authorList>
            <person name="Singh A."/>
            <person name="Kumar Jangir P."/>
            <person name="Sharma R."/>
            <person name="Singh A."/>
            <person name="Kumar Pinnaka A."/>
            <person name="Shivaji S."/>
        </authorList>
    </citation>
    <scope>NUCLEOTIDE SEQUENCE [LARGE SCALE GENOMIC DNA]</scope>
    <source>
        <strain evidence="10">CCUG 57479 / KCTC 22604 / LW1</strain>
    </source>
</reference>
<feature type="transmembrane region" description="Helical" evidence="6">
    <location>
        <begin position="171"/>
        <end position="193"/>
    </location>
</feature>
<keyword evidence="6" id="KW-0812">Transmembrane</keyword>
<feature type="transmembrane region" description="Helical" evidence="6">
    <location>
        <begin position="137"/>
        <end position="159"/>
    </location>
</feature>
<keyword evidence="6" id="KW-1133">Transmembrane helix</keyword>
<dbReference type="EC" id="2.7.13.3" evidence="2"/>
<name>S2DTE5_INDAL</name>
<protein>
    <recommendedName>
        <fullName evidence="2">histidine kinase</fullName>
        <ecNumber evidence="2">2.7.13.3</ecNumber>
    </recommendedName>
</protein>
<dbReference type="AlphaFoldDB" id="S2DTE5"/>
<dbReference type="PANTHER" id="PTHR43304:SF1">
    <property type="entry name" value="PAC DOMAIN-CONTAINING PROTEIN"/>
    <property type="match status" value="1"/>
</dbReference>
<dbReference type="RefSeq" id="WP_009035292.1">
    <property type="nucleotide sequence ID" value="NZ_ALWO02000038.1"/>
</dbReference>
<dbReference type="OrthoDB" id="890870at2"/>
<dbReference type="PANTHER" id="PTHR43304">
    <property type="entry name" value="PHYTOCHROME-LIKE PROTEIN CPH1"/>
    <property type="match status" value="1"/>
</dbReference>